<organism evidence="1 2">
    <name type="scientific">Polarella glacialis</name>
    <name type="common">Dinoflagellate</name>
    <dbReference type="NCBI Taxonomy" id="89957"/>
    <lineage>
        <taxon>Eukaryota</taxon>
        <taxon>Sar</taxon>
        <taxon>Alveolata</taxon>
        <taxon>Dinophyceae</taxon>
        <taxon>Suessiales</taxon>
        <taxon>Suessiaceae</taxon>
        <taxon>Polarella</taxon>
    </lineage>
</organism>
<reference evidence="1" key="1">
    <citation type="submission" date="2021-02" db="EMBL/GenBank/DDBJ databases">
        <authorList>
            <person name="Dougan E. K."/>
            <person name="Rhodes N."/>
            <person name="Thang M."/>
            <person name="Chan C."/>
        </authorList>
    </citation>
    <scope>NUCLEOTIDE SEQUENCE</scope>
</reference>
<dbReference type="InterPro" id="IPR029021">
    <property type="entry name" value="Prot-tyrosine_phosphatase-like"/>
</dbReference>
<evidence type="ECO:0008006" key="3">
    <source>
        <dbReference type="Google" id="ProtNLM"/>
    </source>
</evidence>
<protein>
    <recommendedName>
        <fullName evidence="3">Protein-serine/threonine phosphatase</fullName>
    </recommendedName>
</protein>
<dbReference type="Proteomes" id="UP000626109">
    <property type="component" value="Unassembled WGS sequence"/>
</dbReference>
<dbReference type="AlphaFoldDB" id="A0A813K2Q8"/>
<evidence type="ECO:0000313" key="2">
    <source>
        <dbReference type="Proteomes" id="UP000626109"/>
    </source>
</evidence>
<sequence length="104" mass="11315">MINTFQFSGVLRPMSLAEALARRRAMETGELWASDILDGWLWLGSGQNASLLPQLKARGITHVLNCADDVPNFHEADPAASFLTYCCLAIADFGGDAGSRRTFP</sequence>
<accession>A0A813K2Q8</accession>
<dbReference type="EMBL" id="CAJNNW010027349">
    <property type="protein sequence ID" value="CAE8690978.1"/>
    <property type="molecule type" value="Genomic_DNA"/>
</dbReference>
<feature type="non-terminal residue" evidence="1">
    <location>
        <position position="104"/>
    </location>
</feature>
<name>A0A813K2Q8_POLGL</name>
<dbReference type="Gene3D" id="3.90.190.10">
    <property type="entry name" value="Protein tyrosine phosphatase superfamily"/>
    <property type="match status" value="1"/>
</dbReference>
<evidence type="ECO:0000313" key="1">
    <source>
        <dbReference type="EMBL" id="CAE8690978.1"/>
    </source>
</evidence>
<dbReference type="SUPFAM" id="SSF52799">
    <property type="entry name" value="(Phosphotyrosine protein) phosphatases II"/>
    <property type="match status" value="1"/>
</dbReference>
<comment type="caution">
    <text evidence="1">The sequence shown here is derived from an EMBL/GenBank/DDBJ whole genome shotgun (WGS) entry which is preliminary data.</text>
</comment>
<proteinExistence type="predicted"/>
<gene>
    <name evidence="1" type="ORF">PGLA2088_LOCUS27193</name>
</gene>